<reference evidence="2 3" key="1">
    <citation type="submission" date="2024-04" db="EMBL/GenBank/DDBJ databases">
        <title>Phyllosticta paracitricarpa is synonymous to the EU quarantine fungus P. citricarpa based on phylogenomic analyses.</title>
        <authorList>
            <consortium name="Lawrence Berkeley National Laboratory"/>
            <person name="Van ingen-buijs V.A."/>
            <person name="Van westerhoven A.C."/>
            <person name="Haridas S."/>
            <person name="Skiadas P."/>
            <person name="Martin F."/>
            <person name="Groenewald J.Z."/>
            <person name="Crous P.W."/>
            <person name="Seidl M.F."/>
        </authorList>
    </citation>
    <scope>NUCLEOTIDE SEQUENCE [LARGE SCALE GENOMIC DNA]</scope>
    <source>
        <strain evidence="2 3">CPC 17464</strain>
    </source>
</reference>
<protein>
    <submittedName>
        <fullName evidence="2">Uncharacterized protein</fullName>
    </submittedName>
</protein>
<dbReference type="Proteomes" id="UP001360953">
    <property type="component" value="Unassembled WGS sequence"/>
</dbReference>
<sequence length="329" mass="37314">MSKNWDNIFKSLAQRRATWEEYETTYHENTVTPADKQSFREWSDHRSFSSMQAKLTPPPKDALVKPFSRNIFHSTQDPMYVKWLKDMNHPTQLAIPLGRTTKAFYQLRPGPRGLRADNEDRDEEYLGKHPHFDIKDLVFLGVNTNRPTDPPPASHSVDSRKDRREEKRSYESTNTTDSDEGVNGFVFHQLGSLESAMRVPGGAADNPMNCMFGCTGFFVVARIGLSGAANGLFIVHDKFPANYEEDFRPDVPEKETGILAYEEDFAEISMAQLDGSCLLEDRNFSTPISWIGKVQSPIELVYVRQRTAGQGLVRLTVFGDFGGVDLEYD</sequence>
<evidence type="ECO:0000313" key="2">
    <source>
        <dbReference type="EMBL" id="KAK7538536.1"/>
    </source>
</evidence>
<feature type="region of interest" description="Disordered" evidence="1">
    <location>
        <begin position="143"/>
        <end position="181"/>
    </location>
</feature>
<comment type="caution">
    <text evidence="2">The sequence shown here is derived from an EMBL/GenBank/DDBJ whole genome shotgun (WGS) entry which is preliminary data.</text>
</comment>
<feature type="compositionally biased region" description="Basic and acidic residues" evidence="1">
    <location>
        <begin position="157"/>
        <end position="170"/>
    </location>
</feature>
<dbReference type="EMBL" id="JBBPEH010000005">
    <property type="protein sequence ID" value="KAK7538536.1"/>
    <property type="molecule type" value="Genomic_DNA"/>
</dbReference>
<dbReference type="GeneID" id="92035910"/>
<accession>A0ABR1LTP2</accession>
<evidence type="ECO:0000313" key="3">
    <source>
        <dbReference type="Proteomes" id="UP001360953"/>
    </source>
</evidence>
<name>A0ABR1LTP2_9PEZI</name>
<proteinExistence type="predicted"/>
<dbReference type="RefSeq" id="XP_066656223.1">
    <property type="nucleotide sequence ID" value="XM_066803004.1"/>
</dbReference>
<organism evidence="2 3">
    <name type="scientific">Phyllosticta citribraziliensis</name>
    <dbReference type="NCBI Taxonomy" id="989973"/>
    <lineage>
        <taxon>Eukaryota</taxon>
        <taxon>Fungi</taxon>
        <taxon>Dikarya</taxon>
        <taxon>Ascomycota</taxon>
        <taxon>Pezizomycotina</taxon>
        <taxon>Dothideomycetes</taxon>
        <taxon>Dothideomycetes incertae sedis</taxon>
        <taxon>Botryosphaeriales</taxon>
        <taxon>Phyllostictaceae</taxon>
        <taxon>Phyllosticta</taxon>
    </lineage>
</organism>
<keyword evidence="3" id="KW-1185">Reference proteome</keyword>
<gene>
    <name evidence="2" type="ORF">J3D65DRAFT_667219</name>
</gene>
<evidence type="ECO:0000256" key="1">
    <source>
        <dbReference type="SAM" id="MobiDB-lite"/>
    </source>
</evidence>